<dbReference type="EMBL" id="JAYGHG010000059">
    <property type="protein sequence ID" value="MEA5583735.1"/>
    <property type="molecule type" value="Genomic_DNA"/>
</dbReference>
<proteinExistence type="predicted"/>
<accession>A0ABU5UJN3</accession>
<dbReference type="Proteomes" id="UP001302120">
    <property type="component" value="Unassembled WGS sequence"/>
</dbReference>
<evidence type="ECO:0000313" key="1">
    <source>
        <dbReference type="EMBL" id="MEA5583735.1"/>
    </source>
</evidence>
<name>A0ABU5UJN3_9CYAN</name>
<gene>
    <name evidence="1" type="ORF">VB620_20630</name>
</gene>
<organism evidence="1 2">
    <name type="scientific">Nodularia harveyana UHCC-0300</name>
    <dbReference type="NCBI Taxonomy" id="2974287"/>
    <lineage>
        <taxon>Bacteria</taxon>
        <taxon>Bacillati</taxon>
        <taxon>Cyanobacteriota</taxon>
        <taxon>Cyanophyceae</taxon>
        <taxon>Nostocales</taxon>
        <taxon>Nodulariaceae</taxon>
        <taxon>Nodularia</taxon>
    </lineage>
</organism>
<dbReference type="RefSeq" id="WP_323198030.1">
    <property type="nucleotide sequence ID" value="NZ_JAYGHG010000059.1"/>
</dbReference>
<comment type="caution">
    <text evidence="1">The sequence shown here is derived from an EMBL/GenBank/DDBJ whole genome shotgun (WGS) entry which is preliminary data.</text>
</comment>
<protein>
    <submittedName>
        <fullName evidence="1">Uncharacterized protein</fullName>
    </submittedName>
</protein>
<reference evidence="1 2" key="1">
    <citation type="submission" date="2023-12" db="EMBL/GenBank/DDBJ databases">
        <title>Baltic Sea Cyanobacteria.</title>
        <authorList>
            <person name="Delbaje E."/>
            <person name="Fewer D.P."/>
            <person name="Shishido T.K."/>
        </authorList>
    </citation>
    <scope>NUCLEOTIDE SEQUENCE [LARGE SCALE GENOMIC DNA]</scope>
    <source>
        <strain evidence="1 2">UHCC-0300</strain>
    </source>
</reference>
<keyword evidence="2" id="KW-1185">Reference proteome</keyword>
<evidence type="ECO:0000313" key="2">
    <source>
        <dbReference type="Proteomes" id="UP001302120"/>
    </source>
</evidence>
<sequence>MSDTIPALTIEHYQKIIIEYIQGIGWDDLQYIGFIQKSDVEVEIDIIFNRIISPDKTISLRCLGANWQQYQIIRDSYINILQSLSPNSLCLMNVR</sequence>